<dbReference type="OrthoDB" id="9802426at2"/>
<sequence>MRALLVEDEALLRQQLAASLREAGYTVDEAPDGEEALYLGREFPYDVAVMDLGLPKMDGIQVIKTLRGEDRHFPILILTARGHWQERVNGLEAGGDDYLVKPFHTEELLARLNALVRRSAGFSSPVVKAGPIALDTSSHRVTVGEAELDLTSFEYKVLEYLMLHPDEVVSKTALTEHIYEQDCDRDSNVIEVFIGRLRKKFDAAGGIKPIETLRGRGYRFVAPA</sequence>
<dbReference type="FunFam" id="1.10.10.10:FF:000005">
    <property type="entry name" value="Two-component system response regulator"/>
    <property type="match status" value="1"/>
</dbReference>
<dbReference type="Gene3D" id="1.10.10.10">
    <property type="entry name" value="Winged helix-like DNA-binding domain superfamily/Winged helix DNA-binding domain"/>
    <property type="match status" value="1"/>
</dbReference>
<organism evidence="10 11">
    <name type="scientific">Microbulbifer aggregans</name>
    <dbReference type="NCBI Taxonomy" id="1769779"/>
    <lineage>
        <taxon>Bacteria</taxon>
        <taxon>Pseudomonadati</taxon>
        <taxon>Pseudomonadota</taxon>
        <taxon>Gammaproteobacteria</taxon>
        <taxon>Cellvibrionales</taxon>
        <taxon>Microbulbiferaceae</taxon>
        <taxon>Microbulbifer</taxon>
    </lineage>
</organism>
<dbReference type="Gene3D" id="6.10.250.690">
    <property type="match status" value="1"/>
</dbReference>
<evidence type="ECO:0000256" key="7">
    <source>
        <dbReference type="PROSITE-ProRule" id="PRU01091"/>
    </source>
</evidence>
<keyword evidence="11" id="KW-1185">Reference proteome</keyword>
<feature type="DNA-binding region" description="OmpR/PhoB-type" evidence="7">
    <location>
        <begin position="124"/>
        <end position="222"/>
    </location>
</feature>
<name>A0A1C9WBQ1_9GAMM</name>
<dbReference type="CDD" id="cd00383">
    <property type="entry name" value="trans_reg_C"/>
    <property type="match status" value="1"/>
</dbReference>
<dbReference type="FunFam" id="3.40.50.2300:FF:000002">
    <property type="entry name" value="DNA-binding response regulator PhoP"/>
    <property type="match status" value="1"/>
</dbReference>
<proteinExistence type="predicted"/>
<dbReference type="SUPFAM" id="SSF52172">
    <property type="entry name" value="CheY-like"/>
    <property type="match status" value="1"/>
</dbReference>
<dbReference type="CDD" id="cd19934">
    <property type="entry name" value="REC_OmpR_EcPhoP-like"/>
    <property type="match status" value="1"/>
</dbReference>
<evidence type="ECO:0000313" key="11">
    <source>
        <dbReference type="Proteomes" id="UP000095672"/>
    </source>
</evidence>
<dbReference type="SMART" id="SM00862">
    <property type="entry name" value="Trans_reg_C"/>
    <property type="match status" value="1"/>
</dbReference>
<dbReference type="GO" id="GO:0000156">
    <property type="term" value="F:phosphorelay response regulator activity"/>
    <property type="evidence" value="ECO:0007669"/>
    <property type="project" value="TreeGrafter"/>
</dbReference>
<dbReference type="GO" id="GO:0005829">
    <property type="term" value="C:cytosol"/>
    <property type="evidence" value="ECO:0007669"/>
    <property type="project" value="TreeGrafter"/>
</dbReference>
<evidence type="ECO:0000259" key="8">
    <source>
        <dbReference type="PROSITE" id="PS50110"/>
    </source>
</evidence>
<dbReference type="EMBL" id="CP014143">
    <property type="protein sequence ID" value="AOS98578.1"/>
    <property type="molecule type" value="Genomic_DNA"/>
</dbReference>
<keyword evidence="3" id="KW-0805">Transcription regulation</keyword>
<feature type="domain" description="OmpR/PhoB-type" evidence="9">
    <location>
        <begin position="124"/>
        <end position="222"/>
    </location>
</feature>
<evidence type="ECO:0000256" key="1">
    <source>
        <dbReference type="ARBA" id="ARBA00022553"/>
    </source>
</evidence>
<evidence type="ECO:0000256" key="3">
    <source>
        <dbReference type="ARBA" id="ARBA00023015"/>
    </source>
</evidence>
<evidence type="ECO:0000256" key="4">
    <source>
        <dbReference type="ARBA" id="ARBA00023125"/>
    </source>
</evidence>
<keyword evidence="1 6" id="KW-0597">Phosphoprotein</keyword>
<evidence type="ECO:0000313" key="10">
    <source>
        <dbReference type="EMBL" id="AOS98578.1"/>
    </source>
</evidence>
<dbReference type="RefSeq" id="WP_069948425.1">
    <property type="nucleotide sequence ID" value="NZ_CP014143.1"/>
</dbReference>
<dbReference type="PATRIC" id="fig|1769779.3.peg.3195"/>
<reference evidence="11" key="1">
    <citation type="submission" date="2016-01" db="EMBL/GenBank/DDBJ databases">
        <title>Complete genome sequence of Microbulbifer sp. CCB-MM1, a halophile isolated from Matang Mangrove Forest, Perak.</title>
        <authorList>
            <person name="Moh T.H."/>
            <person name="Dinesh B."/>
            <person name="Lau N.-S."/>
            <person name="Go F."/>
            <person name="Alexander Chong S.-C."/>
        </authorList>
    </citation>
    <scope>NUCLEOTIDE SEQUENCE [LARGE SCALE GENOMIC DNA]</scope>
    <source>
        <strain evidence="11">CCB-MM1</strain>
    </source>
</reference>
<dbReference type="PROSITE" id="PS50110">
    <property type="entry name" value="RESPONSE_REGULATORY"/>
    <property type="match status" value="1"/>
</dbReference>
<dbReference type="KEGG" id="micc:AUP74_03212"/>
<dbReference type="Pfam" id="PF00072">
    <property type="entry name" value="Response_reg"/>
    <property type="match status" value="1"/>
</dbReference>
<dbReference type="SMART" id="SM00448">
    <property type="entry name" value="REC"/>
    <property type="match status" value="1"/>
</dbReference>
<dbReference type="PROSITE" id="PS51755">
    <property type="entry name" value="OMPR_PHOB"/>
    <property type="match status" value="1"/>
</dbReference>
<evidence type="ECO:0000256" key="6">
    <source>
        <dbReference type="PROSITE-ProRule" id="PRU00169"/>
    </source>
</evidence>
<dbReference type="GO" id="GO:0032993">
    <property type="term" value="C:protein-DNA complex"/>
    <property type="evidence" value="ECO:0007669"/>
    <property type="project" value="TreeGrafter"/>
</dbReference>
<dbReference type="Proteomes" id="UP000095672">
    <property type="component" value="Chromosome"/>
</dbReference>
<dbReference type="PANTHER" id="PTHR48111:SF71">
    <property type="entry name" value="TRANSCRIPTIONAL REGULATORY PROTEIN PHOP"/>
    <property type="match status" value="1"/>
</dbReference>
<dbReference type="InterPro" id="IPR039420">
    <property type="entry name" value="WalR-like"/>
</dbReference>
<evidence type="ECO:0000256" key="2">
    <source>
        <dbReference type="ARBA" id="ARBA00023012"/>
    </source>
</evidence>
<evidence type="ECO:0000256" key="5">
    <source>
        <dbReference type="ARBA" id="ARBA00023163"/>
    </source>
</evidence>
<protein>
    <submittedName>
        <fullName evidence="10">Transcriptional regulatory protein PhoP</fullName>
    </submittedName>
</protein>
<feature type="modified residue" description="4-aspartylphosphate" evidence="6">
    <location>
        <position position="51"/>
    </location>
</feature>
<dbReference type="AlphaFoldDB" id="A0A1C9WBQ1"/>
<dbReference type="GO" id="GO:0000976">
    <property type="term" value="F:transcription cis-regulatory region binding"/>
    <property type="evidence" value="ECO:0007669"/>
    <property type="project" value="TreeGrafter"/>
</dbReference>
<dbReference type="InterPro" id="IPR001789">
    <property type="entry name" value="Sig_transdc_resp-reg_receiver"/>
</dbReference>
<dbReference type="Gene3D" id="3.40.50.2300">
    <property type="match status" value="1"/>
</dbReference>
<dbReference type="InterPro" id="IPR036388">
    <property type="entry name" value="WH-like_DNA-bd_sf"/>
</dbReference>
<dbReference type="STRING" id="1769779.AUP74_03212"/>
<dbReference type="InterPro" id="IPR001867">
    <property type="entry name" value="OmpR/PhoB-type_DNA-bd"/>
</dbReference>
<keyword evidence="4 7" id="KW-0238">DNA-binding</keyword>
<evidence type="ECO:0000259" key="9">
    <source>
        <dbReference type="PROSITE" id="PS51755"/>
    </source>
</evidence>
<keyword evidence="2" id="KW-0902">Two-component regulatory system</keyword>
<dbReference type="InterPro" id="IPR011006">
    <property type="entry name" value="CheY-like_superfamily"/>
</dbReference>
<accession>A0A1C9WBQ1</accession>
<dbReference type="PANTHER" id="PTHR48111">
    <property type="entry name" value="REGULATOR OF RPOS"/>
    <property type="match status" value="1"/>
</dbReference>
<feature type="domain" description="Response regulatory" evidence="8">
    <location>
        <begin position="2"/>
        <end position="116"/>
    </location>
</feature>
<keyword evidence="5" id="KW-0804">Transcription</keyword>
<dbReference type="GO" id="GO:0006355">
    <property type="term" value="P:regulation of DNA-templated transcription"/>
    <property type="evidence" value="ECO:0007669"/>
    <property type="project" value="InterPro"/>
</dbReference>
<dbReference type="Pfam" id="PF00486">
    <property type="entry name" value="Trans_reg_C"/>
    <property type="match status" value="1"/>
</dbReference>
<gene>
    <name evidence="10" type="primary">phoP</name>
    <name evidence="10" type="ORF">AUP74_03212</name>
</gene>